<evidence type="ECO:0000256" key="2">
    <source>
        <dbReference type="SAM" id="MobiDB-lite"/>
    </source>
</evidence>
<feature type="compositionally biased region" description="Polar residues" evidence="2">
    <location>
        <begin position="147"/>
        <end position="160"/>
    </location>
</feature>
<evidence type="ECO:0000313" key="4">
    <source>
        <dbReference type="EMBL" id="KAK3953390.1"/>
    </source>
</evidence>
<comment type="caution">
    <text evidence="4">The sequence shown here is derived from an EMBL/GenBank/DDBJ whole genome shotgun (WGS) entry which is preliminary data.</text>
</comment>
<accession>A0AAN6SH19</accession>
<dbReference type="Proteomes" id="UP001303222">
    <property type="component" value="Unassembled WGS sequence"/>
</dbReference>
<dbReference type="GO" id="GO:0003968">
    <property type="term" value="F:RNA-directed RNA polymerase activity"/>
    <property type="evidence" value="ECO:0007669"/>
    <property type="project" value="UniProtKB-KW"/>
</dbReference>
<dbReference type="EMBL" id="MU859106">
    <property type="protein sequence ID" value="KAK3953390.1"/>
    <property type="molecule type" value="Genomic_DNA"/>
</dbReference>
<dbReference type="PANTHER" id="PTHR23079">
    <property type="entry name" value="RNA-DEPENDENT RNA POLYMERASE"/>
    <property type="match status" value="1"/>
</dbReference>
<proteinExistence type="inferred from homology"/>
<protein>
    <recommendedName>
        <fullName evidence="1">RNA-dependent RNA polymerase</fullName>
        <ecNumber evidence="1">2.7.7.48</ecNumber>
    </recommendedName>
</protein>
<dbReference type="GO" id="GO:0030422">
    <property type="term" value="P:siRNA processing"/>
    <property type="evidence" value="ECO:0007669"/>
    <property type="project" value="TreeGrafter"/>
</dbReference>
<dbReference type="InterPro" id="IPR007855">
    <property type="entry name" value="RDRP"/>
</dbReference>
<sequence>MNPITPRKRNTPVEEIINRLNTDYNLGIQCVADASLTPHRRKKLAEGDESFGRHDKIYRALNFLYWQKDESLQQAEANFFIEAKAASSNWVPKAHADPDTLPWSKEPPRAVTPGQQWQLQTVLLEVLNRFMPPPNNTPARTFGRTRSGPSGLSRPTPTTTKRNDEPANVTFADPPKRSLARAATGPPTHGAAIPLKFPDPVNTGTGSKRPSLESADPNQSTKRAKGKLSNVAAAAVPPVPIASALDKVPTRRHANTRDPTATGPRRADQVDSFTTSQGTSYGSSVFSTGRHNQSITQNSVEAPASQPREKRPVDAAVFETGNSAESPSKGRTTKVRIEKQLLSSSSQGETSFSSFYDSFPSSGGEGGIPEPSRSNGLARGEQSAQPQAQVHAPAVAARLKDIWPKFPKWLHEAPLAVAWEVTRLFMHCKVDLEDESLGLKYDPSWSTAHDVTEIWKSLYQLDAFRGKAFPEKPANDVFVTAMTGNFESKGSAVVLSAVLDYNPDSSPTAPLYLVKLKPLMFEQGCRLTRRFGPDRFFEILIPSPTSTSPSVPPVISKQPGAVEEVIQWLTKEPHSLVGRHWRAFFAKDAGYRKPLKEFRLHADDPKPIIKERVHFFAETGITFRPDVFNKRAVVPAEEPVEQRTEFKVSKMLNWLLQLDNNTWQPHLKLFSRIQLGLSKTYAIMTLEPHQIIHHKSDILSPSGTGEVMNDGVGRMSRSVAKKIRDVLGLGDVPSAVQGRFGSAKGMWVIDVDDTSNDDWIETYPSQRKWECDFVDKHQRTLEVRSVASELKSAGLNLQLLPVLEDRAMDKVKMRQAIGDRLVNDLQRQFSEQKHALNRPVEFRQWVYESYSTRATRVSHGRVPFLAGLPDSQEETLNYLMNSGFDPKKQKFLQDIAWDLQMRKCDTLKSKLNIRVGRSAYIYMIADFWGVLEENEVHVGFSSKFRDEEESFTLLSDCDVLVARSPAHFPSDIQRVRAVFKPELHMLKDVIIFSTKGDIPLAKKLSGGDYDGDMAWVCWDPEIVAGFVNAEMPPEPDLSRYLKKDKTTFGQILASYGAGPEAKAYSASPEAKEQATYDMIQKSFHFAMQPNFLGMCTNYKERLCYINNSVCNEPAIILSSLVGNLVDQSKQGIIFNEASWAQLRRELLGGMLSLPEPGYKSDNWLSRGEPTHIIDYLKFTIARPTIDKELKSFHNAMTAAKDTEDGAHFWDPELAAYHAFFKDFAKKSRSCALLLDTLENRIGEVEKEYGRLVKNKDMRDSADSYSVRVNQVYEKWCAITPEALDKSGANYDSKVIRLLELSFLADREMNTWALLRASTAFKLYYRKSPKFVWQMAGRQLAYIKAQMTSKPGEGAPALMTAFMYAGLMPDKKFMRQYVARLEGDGSEYPDPEDYDLIGDQELDGVGFTGNGDY</sequence>
<comment type="catalytic activity">
    <reaction evidence="1">
        <text>RNA(n) + a ribonucleoside 5'-triphosphate = RNA(n+1) + diphosphate</text>
        <dbReference type="Rhea" id="RHEA:21248"/>
        <dbReference type="Rhea" id="RHEA-COMP:14527"/>
        <dbReference type="Rhea" id="RHEA-COMP:17342"/>
        <dbReference type="ChEBI" id="CHEBI:33019"/>
        <dbReference type="ChEBI" id="CHEBI:61557"/>
        <dbReference type="ChEBI" id="CHEBI:140395"/>
        <dbReference type="EC" id="2.7.7.48"/>
    </reaction>
</comment>
<comment type="similarity">
    <text evidence="1">Belongs to the RdRP family.</text>
</comment>
<dbReference type="GO" id="GO:0031380">
    <property type="term" value="C:nuclear RNA-directed RNA polymerase complex"/>
    <property type="evidence" value="ECO:0007669"/>
    <property type="project" value="TreeGrafter"/>
</dbReference>
<feature type="compositionally biased region" description="Polar residues" evidence="2">
    <location>
        <begin position="271"/>
        <end position="291"/>
    </location>
</feature>
<keyword evidence="1" id="KW-0548">Nucleotidyltransferase</keyword>
<gene>
    <name evidence="4" type="ORF">QBC32DRAFT_210332</name>
</gene>
<feature type="region of interest" description="Disordered" evidence="2">
    <location>
        <begin position="129"/>
        <end position="291"/>
    </location>
</feature>
<feature type="region of interest" description="Disordered" evidence="2">
    <location>
        <begin position="341"/>
        <end position="391"/>
    </location>
</feature>
<feature type="domain" description="RDRP core" evidence="3">
    <location>
        <begin position="515"/>
        <end position="1180"/>
    </location>
</feature>
<dbReference type="Pfam" id="PF05183">
    <property type="entry name" value="RdRP"/>
    <property type="match status" value="1"/>
</dbReference>
<dbReference type="Gene3D" id="1.10.8.790">
    <property type="entry name" value="RNA-dependent RNA polymerase, slab domain, helical subdomain-like"/>
    <property type="match status" value="1"/>
</dbReference>
<keyword evidence="1" id="KW-0808">Transferase</keyword>
<keyword evidence="1" id="KW-0694">RNA-binding</keyword>
<dbReference type="GO" id="GO:0003723">
    <property type="term" value="F:RNA binding"/>
    <property type="evidence" value="ECO:0007669"/>
    <property type="project" value="UniProtKB-KW"/>
</dbReference>
<dbReference type="EC" id="2.7.7.48" evidence="1"/>
<evidence type="ECO:0000256" key="1">
    <source>
        <dbReference type="RuleBase" id="RU363098"/>
    </source>
</evidence>
<keyword evidence="1" id="KW-0696">RNA-directed RNA polymerase</keyword>
<evidence type="ECO:0000259" key="3">
    <source>
        <dbReference type="Pfam" id="PF05183"/>
    </source>
</evidence>
<organism evidence="4 5">
    <name type="scientific">Pseudoneurospora amorphoporcata</name>
    <dbReference type="NCBI Taxonomy" id="241081"/>
    <lineage>
        <taxon>Eukaryota</taxon>
        <taxon>Fungi</taxon>
        <taxon>Dikarya</taxon>
        <taxon>Ascomycota</taxon>
        <taxon>Pezizomycotina</taxon>
        <taxon>Sordariomycetes</taxon>
        <taxon>Sordariomycetidae</taxon>
        <taxon>Sordariales</taxon>
        <taxon>Sordariaceae</taxon>
        <taxon>Pseudoneurospora</taxon>
    </lineage>
</organism>
<name>A0AAN6SH19_9PEZI</name>
<dbReference type="PANTHER" id="PTHR23079:SF14">
    <property type="entry name" value="RNA-DEPENDENT RNA POLYMERASE"/>
    <property type="match status" value="1"/>
</dbReference>
<evidence type="ECO:0000313" key="5">
    <source>
        <dbReference type="Proteomes" id="UP001303222"/>
    </source>
</evidence>
<reference evidence="4" key="1">
    <citation type="journal article" date="2023" name="Mol. Phylogenet. Evol.">
        <title>Genome-scale phylogeny and comparative genomics of the fungal order Sordariales.</title>
        <authorList>
            <person name="Hensen N."/>
            <person name="Bonometti L."/>
            <person name="Westerberg I."/>
            <person name="Brannstrom I.O."/>
            <person name="Guillou S."/>
            <person name="Cros-Aarteil S."/>
            <person name="Calhoun S."/>
            <person name="Haridas S."/>
            <person name="Kuo A."/>
            <person name="Mondo S."/>
            <person name="Pangilinan J."/>
            <person name="Riley R."/>
            <person name="LaButti K."/>
            <person name="Andreopoulos B."/>
            <person name="Lipzen A."/>
            <person name="Chen C."/>
            <person name="Yan M."/>
            <person name="Daum C."/>
            <person name="Ng V."/>
            <person name="Clum A."/>
            <person name="Steindorff A."/>
            <person name="Ohm R.A."/>
            <person name="Martin F."/>
            <person name="Silar P."/>
            <person name="Natvig D.O."/>
            <person name="Lalanne C."/>
            <person name="Gautier V."/>
            <person name="Ament-Velasquez S.L."/>
            <person name="Kruys A."/>
            <person name="Hutchinson M.I."/>
            <person name="Powell A.J."/>
            <person name="Barry K."/>
            <person name="Miller A.N."/>
            <person name="Grigoriev I.V."/>
            <person name="Debuchy R."/>
            <person name="Gladieux P."/>
            <person name="Hiltunen Thoren M."/>
            <person name="Johannesson H."/>
        </authorList>
    </citation>
    <scope>NUCLEOTIDE SEQUENCE</scope>
    <source>
        <strain evidence="4">CBS 626.80</strain>
    </source>
</reference>
<dbReference type="InterPro" id="IPR057596">
    <property type="entry name" value="RDRP_core"/>
</dbReference>
<reference evidence="4" key="2">
    <citation type="submission" date="2023-06" db="EMBL/GenBank/DDBJ databases">
        <authorList>
            <consortium name="Lawrence Berkeley National Laboratory"/>
            <person name="Mondo S.J."/>
            <person name="Hensen N."/>
            <person name="Bonometti L."/>
            <person name="Westerberg I."/>
            <person name="Brannstrom I.O."/>
            <person name="Guillou S."/>
            <person name="Cros-Aarteil S."/>
            <person name="Calhoun S."/>
            <person name="Haridas S."/>
            <person name="Kuo A."/>
            <person name="Pangilinan J."/>
            <person name="Riley R."/>
            <person name="Labutti K."/>
            <person name="Andreopoulos B."/>
            <person name="Lipzen A."/>
            <person name="Chen C."/>
            <person name="Yanf M."/>
            <person name="Daum C."/>
            <person name="Ng V."/>
            <person name="Clum A."/>
            <person name="Steindorff A."/>
            <person name="Ohm R."/>
            <person name="Martin F."/>
            <person name="Silar P."/>
            <person name="Natvig D."/>
            <person name="Lalanne C."/>
            <person name="Gautier V."/>
            <person name="Ament-Velasquez S.L."/>
            <person name="Kruys A."/>
            <person name="Hutchinson M.I."/>
            <person name="Powell A.J."/>
            <person name="Barry K."/>
            <person name="Miller A.N."/>
            <person name="Grigoriev I.V."/>
            <person name="Debuchy R."/>
            <person name="Gladieux P."/>
            <person name="Thoren M.H."/>
            <person name="Johannesson H."/>
        </authorList>
    </citation>
    <scope>NUCLEOTIDE SEQUENCE</scope>
    <source>
        <strain evidence="4">CBS 626.80</strain>
    </source>
</reference>
<feature type="compositionally biased region" description="Low complexity" evidence="2">
    <location>
        <begin position="231"/>
        <end position="244"/>
    </location>
</feature>
<feature type="compositionally biased region" description="Low complexity" evidence="2">
    <location>
        <begin position="343"/>
        <end position="372"/>
    </location>
</feature>
<keyword evidence="5" id="KW-1185">Reference proteome</keyword>